<comment type="caution">
    <text evidence="1">The sequence shown here is derived from an EMBL/GenBank/DDBJ whole genome shotgun (WGS) entry which is preliminary data.</text>
</comment>
<gene>
    <name evidence="1" type="primary">ylzJ</name>
    <name evidence="1" type="ORF">J8TS2_20900</name>
</gene>
<evidence type="ECO:0000313" key="2">
    <source>
        <dbReference type="Proteomes" id="UP000679950"/>
    </source>
</evidence>
<evidence type="ECO:0000313" key="1">
    <source>
        <dbReference type="EMBL" id="GIN57771.1"/>
    </source>
</evidence>
<dbReference type="Proteomes" id="UP000679950">
    <property type="component" value="Unassembled WGS sequence"/>
</dbReference>
<dbReference type="RefSeq" id="WP_158322158.1">
    <property type="nucleotide sequence ID" value="NZ_BORB01000015.1"/>
</dbReference>
<dbReference type="InterPro" id="IPR025619">
    <property type="entry name" value="YlzJ"/>
</dbReference>
<sequence>MIIHTIVPPELIFQGLEQEFASQQMITRNGIPLIVEQDDNMYKVVRIMSSNPDDYLRNDLYPGALISLYDN</sequence>
<accession>A0ABQ4KII0</accession>
<name>A0ABQ4KII0_9BACI</name>
<proteinExistence type="predicted"/>
<dbReference type="Pfam" id="PF14035">
    <property type="entry name" value="YlzJ"/>
    <property type="match status" value="1"/>
</dbReference>
<keyword evidence="2" id="KW-1185">Reference proteome</keyword>
<protein>
    <submittedName>
        <fullName evidence="1">Uncharacterized protein</fullName>
    </submittedName>
</protein>
<organism evidence="1 2">
    <name type="scientific">Lederbergia ruris</name>
    <dbReference type="NCBI Taxonomy" id="217495"/>
    <lineage>
        <taxon>Bacteria</taxon>
        <taxon>Bacillati</taxon>
        <taxon>Bacillota</taxon>
        <taxon>Bacilli</taxon>
        <taxon>Bacillales</taxon>
        <taxon>Bacillaceae</taxon>
        <taxon>Lederbergia</taxon>
    </lineage>
</organism>
<dbReference type="EMBL" id="BORB01000015">
    <property type="protein sequence ID" value="GIN57771.1"/>
    <property type="molecule type" value="Genomic_DNA"/>
</dbReference>
<reference evidence="1 2" key="1">
    <citation type="submission" date="2021-03" db="EMBL/GenBank/DDBJ databases">
        <title>Antimicrobial resistance genes in bacteria isolated from Japanese honey, and their potential for conferring macrolide and lincosamide resistance in the American foulbrood pathogen Paenibacillus larvae.</title>
        <authorList>
            <person name="Okamoto M."/>
            <person name="Kumagai M."/>
            <person name="Kanamori H."/>
            <person name="Takamatsu D."/>
        </authorList>
    </citation>
    <scope>NUCLEOTIDE SEQUENCE [LARGE SCALE GENOMIC DNA]</scope>
    <source>
        <strain evidence="1 2">J8TS2</strain>
    </source>
</reference>